<organism evidence="6">
    <name type="scientific">Phytophthora palmivora</name>
    <dbReference type="NCBI Taxonomy" id="4796"/>
    <lineage>
        <taxon>Eukaryota</taxon>
        <taxon>Sar</taxon>
        <taxon>Stramenopiles</taxon>
        <taxon>Oomycota</taxon>
        <taxon>Peronosporomycetes</taxon>
        <taxon>Peronosporales</taxon>
        <taxon>Peronosporaceae</taxon>
        <taxon>Phytophthora</taxon>
    </lineage>
</organism>
<keyword evidence="3 5" id="KW-0964">Secreted</keyword>
<reference evidence="6" key="1">
    <citation type="submission" date="2016-04" db="EMBL/GenBank/DDBJ databases">
        <title>Time-resolved dual root-microbe transcriptomics reveals pathogen-induced Nicotiana benthamiana genes and conserved infection-promoting Phytophthora palmivora effectors.</title>
        <authorList>
            <person name="Evangelisti E."/>
            <person name="Gogleva A."/>
            <person name="Hainaux H."/>
            <person name="Doumane M."/>
            <person name="Tulin F."/>
            <person name="Quan C."/>
            <person name="Yunusov T."/>
            <person name="Flock K."/>
            <person name="Schornack S."/>
        </authorList>
    </citation>
    <scope>NUCLEOTIDE SEQUENCE</scope>
</reference>
<comment type="similarity">
    <text evidence="2 5">Belongs to the RxLR effector family.</text>
</comment>
<feature type="signal peptide" evidence="5">
    <location>
        <begin position="1"/>
        <end position="21"/>
    </location>
</feature>
<dbReference type="VEuPathDB" id="FungiDB:PHPALM_4158"/>
<keyword evidence="4 5" id="KW-0732">Signal</keyword>
<dbReference type="EMBL" id="KX130351">
    <property type="protein sequence ID" value="APP14219.1"/>
    <property type="molecule type" value="mRNA"/>
</dbReference>
<feature type="chain" id="PRO_5044994461" description="RxLR effector protein" evidence="5">
    <location>
        <begin position="22"/>
        <end position="160"/>
    </location>
</feature>
<sequence length="160" mass="18230">MKLLLWVLVVIFITFISNTNAVSNSEEIKISQLTERDIDTLTRLLTDENSDAAKRFLRGESKKDLTTANDDSEVLNAENEERGLIPSSITNMVNKLKNGWAKWKANALEKAFKHMMEHGETPTLLAKRLEIGGAAEPRAHRLYEQYTAWWINFHTNAGTR</sequence>
<dbReference type="Pfam" id="PF16810">
    <property type="entry name" value="RXLR"/>
    <property type="match status" value="1"/>
</dbReference>
<protein>
    <recommendedName>
        <fullName evidence="5">RxLR effector protein</fullName>
    </recommendedName>
</protein>
<accession>A0A1L5SB16</accession>
<evidence type="ECO:0000256" key="1">
    <source>
        <dbReference type="ARBA" id="ARBA00004613"/>
    </source>
</evidence>
<evidence type="ECO:0000256" key="4">
    <source>
        <dbReference type="ARBA" id="ARBA00022729"/>
    </source>
</evidence>
<dbReference type="AlphaFoldDB" id="A0A1L5SB16"/>
<evidence type="ECO:0000256" key="5">
    <source>
        <dbReference type="RuleBase" id="RU367124"/>
    </source>
</evidence>
<comment type="function">
    <text evidence="5">Effector that suppresses plant defense responses during pathogen infection.</text>
</comment>
<proteinExistence type="evidence at transcript level"/>
<evidence type="ECO:0000313" key="6">
    <source>
        <dbReference type="EMBL" id="APP14219.1"/>
    </source>
</evidence>
<evidence type="ECO:0000256" key="3">
    <source>
        <dbReference type="ARBA" id="ARBA00022525"/>
    </source>
</evidence>
<gene>
    <name evidence="6" type="primary">REX3</name>
</gene>
<evidence type="ECO:0000256" key="2">
    <source>
        <dbReference type="ARBA" id="ARBA00010400"/>
    </source>
</evidence>
<name>A0A1L5SB16_9STRA</name>
<dbReference type="InterPro" id="IPR031825">
    <property type="entry name" value="RXLR"/>
</dbReference>
<comment type="domain">
    <text evidence="5">The RxLR-dEER motif acts to carry the protein into the host cell cytoplasm through binding to cell surface phosphatidylinositol-3-phosphate.</text>
</comment>
<comment type="subcellular location">
    <subcellularLocation>
        <location evidence="1 5">Secreted</location>
    </subcellularLocation>
</comment>